<sequence length="247" mass="28157">MLVKIVSLIDSSLRNVNRGFDYSFFDAIDNKKIFSNISFNSDKFVERYKRLPTNGEIGCALSHATVLREFGSDVQSGWICVLEDDAIVDSRINEFFNLIDNEEINEATVIILGYSKTKKANHFVHRLKYPFYDSHYLGEYKLGKTIGNLFGTVGYLANRSASIKFNSLDEIAWVADDWQRLSHMGINVLHLSKPLVYEDLNSESTTGNVVHCVNSILEHPYGNVVYITKVQIKTLWIKLVCILKSIF</sequence>
<dbReference type="Proteomes" id="UP000092528">
    <property type="component" value="Chromosome 1"/>
</dbReference>
<dbReference type="Pfam" id="PF01755">
    <property type="entry name" value="Glyco_transf_25"/>
    <property type="match status" value="1"/>
</dbReference>
<keyword evidence="3" id="KW-1185">Reference proteome</keyword>
<gene>
    <name evidence="2" type="ORF">VSVS05_02596</name>
</gene>
<organism evidence="2 3">
    <name type="scientific">Vibrio scophthalmi</name>
    <dbReference type="NCBI Taxonomy" id="45658"/>
    <lineage>
        <taxon>Bacteria</taxon>
        <taxon>Pseudomonadati</taxon>
        <taxon>Pseudomonadota</taxon>
        <taxon>Gammaproteobacteria</taxon>
        <taxon>Vibrionales</taxon>
        <taxon>Vibrionaceae</taxon>
        <taxon>Vibrio</taxon>
    </lineage>
</organism>
<dbReference type="AlphaFoldDB" id="A0A1C7FE78"/>
<feature type="domain" description="Glycosyl transferase family 25" evidence="1">
    <location>
        <begin position="18"/>
        <end position="166"/>
    </location>
</feature>
<accession>A0A1C7FE78</accession>
<reference evidence="2 3" key="1">
    <citation type="submission" date="2016-07" db="EMBL/GenBank/DDBJ databases">
        <title>Genome sequencing of Vibrio scophthalmi strain VS-05, an isolated from Paralichthys olivaceus.</title>
        <authorList>
            <person name="Han H.-J."/>
        </authorList>
    </citation>
    <scope>NUCLEOTIDE SEQUENCE [LARGE SCALE GENOMIC DNA]</scope>
    <source>
        <strain evidence="2 3">VS-05</strain>
    </source>
</reference>
<dbReference type="EMBL" id="CP016414">
    <property type="protein sequence ID" value="ANU37674.1"/>
    <property type="molecule type" value="Genomic_DNA"/>
</dbReference>
<evidence type="ECO:0000313" key="3">
    <source>
        <dbReference type="Proteomes" id="UP000092528"/>
    </source>
</evidence>
<name>A0A1C7FE78_9VIBR</name>
<dbReference type="RefSeq" id="WP_065545799.1">
    <property type="nucleotide sequence ID" value="NZ_CP016414.1"/>
</dbReference>
<protein>
    <recommendedName>
        <fullName evidence="1">Glycosyl transferase family 25 domain-containing protein</fullName>
    </recommendedName>
</protein>
<dbReference type="InterPro" id="IPR002654">
    <property type="entry name" value="Glyco_trans_25"/>
</dbReference>
<evidence type="ECO:0000313" key="2">
    <source>
        <dbReference type="EMBL" id="ANU37674.1"/>
    </source>
</evidence>
<proteinExistence type="predicted"/>
<evidence type="ECO:0000259" key="1">
    <source>
        <dbReference type="Pfam" id="PF01755"/>
    </source>
</evidence>